<evidence type="ECO:0000313" key="1">
    <source>
        <dbReference type="EMBL" id="RSK47130.1"/>
    </source>
</evidence>
<comment type="caution">
    <text evidence="1">The sequence shown here is derived from an EMBL/GenBank/DDBJ whole genome shotgun (WGS) entry which is preliminary data.</text>
</comment>
<dbReference type="Proteomes" id="UP000273500">
    <property type="component" value="Unassembled WGS sequence"/>
</dbReference>
<evidence type="ECO:0000313" key="2">
    <source>
        <dbReference type="Proteomes" id="UP000273500"/>
    </source>
</evidence>
<dbReference type="RefSeq" id="WP_125422247.1">
    <property type="nucleotide sequence ID" value="NZ_RWIT01000010.1"/>
</dbReference>
<proteinExistence type="predicted"/>
<reference evidence="1 2" key="1">
    <citation type="submission" date="2018-12" db="EMBL/GenBank/DDBJ databases">
        <authorList>
            <person name="Feng G."/>
            <person name="Zhu H."/>
        </authorList>
    </citation>
    <scope>NUCLEOTIDE SEQUENCE [LARGE SCALE GENOMIC DNA]</scope>
    <source>
        <strain evidence="1 2">KCTC 12533</strain>
    </source>
</reference>
<dbReference type="AlphaFoldDB" id="A0A3R9PVS3"/>
<dbReference type="EMBL" id="RWIT01000010">
    <property type="protein sequence ID" value="RSK47130.1"/>
    <property type="molecule type" value="Genomic_DNA"/>
</dbReference>
<sequence>MKKVISPIIMEHRCVIIELIKNIKKIFDGIGDNKITFLPLSRSAATPLFAPVISSVMRRHFNQYQPMLSGLDRKIQPGFGAQARR</sequence>
<keyword evidence="2" id="KW-1185">Reference proteome</keyword>
<gene>
    <name evidence="1" type="ORF">EI291_16155</name>
</gene>
<organism evidence="1 2">
    <name type="scientific">Hymenobacter rigui</name>
    <dbReference type="NCBI Taxonomy" id="334424"/>
    <lineage>
        <taxon>Bacteria</taxon>
        <taxon>Pseudomonadati</taxon>
        <taxon>Bacteroidota</taxon>
        <taxon>Cytophagia</taxon>
        <taxon>Cytophagales</taxon>
        <taxon>Hymenobacteraceae</taxon>
        <taxon>Hymenobacter</taxon>
    </lineage>
</organism>
<protein>
    <submittedName>
        <fullName evidence="1">Uncharacterized protein</fullName>
    </submittedName>
</protein>
<accession>A0A3R9PVS3</accession>
<name>A0A3R9PVS3_9BACT</name>